<protein>
    <recommendedName>
        <fullName evidence="3">Tetratricopeptide repeat protein</fullName>
    </recommendedName>
</protein>
<dbReference type="AlphaFoldDB" id="A0A3D4V6B7"/>
<name>A0A3D4V6B7_9BACT</name>
<proteinExistence type="predicted"/>
<reference evidence="1 2" key="1">
    <citation type="journal article" date="2018" name="Nat. Biotechnol.">
        <title>A standardized bacterial taxonomy based on genome phylogeny substantially revises the tree of life.</title>
        <authorList>
            <person name="Parks D.H."/>
            <person name="Chuvochina M."/>
            <person name="Waite D.W."/>
            <person name="Rinke C."/>
            <person name="Skarshewski A."/>
            <person name="Chaumeil P.A."/>
            <person name="Hugenholtz P."/>
        </authorList>
    </citation>
    <scope>NUCLEOTIDE SEQUENCE [LARGE SCALE GENOMIC DNA]</scope>
    <source>
        <strain evidence="1">UBA8844</strain>
    </source>
</reference>
<dbReference type="Proteomes" id="UP000264071">
    <property type="component" value="Unassembled WGS sequence"/>
</dbReference>
<evidence type="ECO:0008006" key="3">
    <source>
        <dbReference type="Google" id="ProtNLM"/>
    </source>
</evidence>
<comment type="caution">
    <text evidence="1">The sequence shown here is derived from an EMBL/GenBank/DDBJ whole genome shotgun (WGS) entry which is preliminary data.</text>
</comment>
<dbReference type="InterPro" id="IPR011990">
    <property type="entry name" value="TPR-like_helical_dom_sf"/>
</dbReference>
<dbReference type="Gene3D" id="1.25.40.10">
    <property type="entry name" value="Tetratricopeptide repeat domain"/>
    <property type="match status" value="1"/>
</dbReference>
<dbReference type="SUPFAM" id="SSF48452">
    <property type="entry name" value="TPR-like"/>
    <property type="match status" value="1"/>
</dbReference>
<accession>A0A3D4V6B7</accession>
<organism evidence="1 2">
    <name type="scientific">Gemmatimonas aurantiaca</name>
    <dbReference type="NCBI Taxonomy" id="173480"/>
    <lineage>
        <taxon>Bacteria</taxon>
        <taxon>Pseudomonadati</taxon>
        <taxon>Gemmatimonadota</taxon>
        <taxon>Gemmatimonadia</taxon>
        <taxon>Gemmatimonadales</taxon>
        <taxon>Gemmatimonadaceae</taxon>
        <taxon>Gemmatimonas</taxon>
    </lineage>
</organism>
<gene>
    <name evidence="1" type="ORF">DGD08_01500</name>
</gene>
<dbReference type="OMA" id="TRYNRFV"/>
<sequence>MIRPQPIGVFPYPTGLLLLPAVDADQPALTALLRGETPESWPEAWHFFEASCRNDRDLALSLLASQDSQLAHYNRYVLSGEPAERAQAEAGSDPVLSALTRMAAFVLGDEYREPDWSLLDRELAGHARLVSASHALETGDLTASATELDAGIAAARVVSPLLAAQLLAQRAGLEEAGEQAEALWKDAIALAGDTPLPGLQAELLCGYALVVHQIAESRRHRLVEATQLYQQALRAGIDRESHPLLWARIQSNLGIAYVAMPMSEAGDKLRLAVAVQAFREALSVYDRETNADEWASTMLNMANAMQYMPSGHRQENLMQAVEAYEELLTVRPRAMDPVGYARILANQGNALAHLGIFGHAVEKLTEAHKLLHWHGEADAAQRLLEQLELINGQLSTAGVPS</sequence>
<dbReference type="EMBL" id="DPIY01000001">
    <property type="protein sequence ID" value="HCT55867.1"/>
    <property type="molecule type" value="Genomic_DNA"/>
</dbReference>
<evidence type="ECO:0000313" key="1">
    <source>
        <dbReference type="EMBL" id="HCT55867.1"/>
    </source>
</evidence>
<evidence type="ECO:0000313" key="2">
    <source>
        <dbReference type="Proteomes" id="UP000264071"/>
    </source>
</evidence>